<protein>
    <submittedName>
        <fullName evidence="2">Uncharacterized protein</fullName>
    </submittedName>
</protein>
<dbReference type="Proteomes" id="UP001054252">
    <property type="component" value="Unassembled WGS sequence"/>
</dbReference>
<reference evidence="2 3" key="1">
    <citation type="journal article" date="2021" name="Commun. Biol.">
        <title>The genome of Shorea leprosula (Dipterocarpaceae) highlights the ecological relevance of drought in aseasonal tropical rainforests.</title>
        <authorList>
            <person name="Ng K.K.S."/>
            <person name="Kobayashi M.J."/>
            <person name="Fawcett J.A."/>
            <person name="Hatakeyama M."/>
            <person name="Paape T."/>
            <person name="Ng C.H."/>
            <person name="Ang C.C."/>
            <person name="Tnah L.H."/>
            <person name="Lee C.T."/>
            <person name="Nishiyama T."/>
            <person name="Sese J."/>
            <person name="O'Brien M.J."/>
            <person name="Copetti D."/>
            <person name="Mohd Noor M.I."/>
            <person name="Ong R.C."/>
            <person name="Putra M."/>
            <person name="Sireger I.Z."/>
            <person name="Indrioko S."/>
            <person name="Kosugi Y."/>
            <person name="Izuno A."/>
            <person name="Isagi Y."/>
            <person name="Lee S.L."/>
            <person name="Shimizu K.K."/>
        </authorList>
    </citation>
    <scope>NUCLEOTIDE SEQUENCE [LARGE SCALE GENOMIC DNA]</scope>
    <source>
        <strain evidence="2">214</strain>
    </source>
</reference>
<feature type="compositionally biased region" description="Polar residues" evidence="1">
    <location>
        <begin position="106"/>
        <end position="118"/>
    </location>
</feature>
<feature type="region of interest" description="Disordered" evidence="1">
    <location>
        <begin position="96"/>
        <end position="118"/>
    </location>
</feature>
<evidence type="ECO:0000313" key="2">
    <source>
        <dbReference type="EMBL" id="GKV50753.1"/>
    </source>
</evidence>
<sequence length="134" mass="15047">MRLRFCEPPYLIWSLASKSQVKVERNEHEQGKTEQTIWKLSNGKVENGSNCATSENEKHKHNPRKVSANPADLVREQPQNEIGKVKPNLRKIPDSTKEISGRAEVNTETPNQTLKKTSASSVVDVFEGDSAFLC</sequence>
<accession>A0AAV5MLA4</accession>
<feature type="region of interest" description="Disordered" evidence="1">
    <location>
        <begin position="26"/>
        <end position="70"/>
    </location>
</feature>
<organism evidence="2 3">
    <name type="scientific">Rubroshorea leprosula</name>
    <dbReference type="NCBI Taxonomy" id="152421"/>
    <lineage>
        <taxon>Eukaryota</taxon>
        <taxon>Viridiplantae</taxon>
        <taxon>Streptophyta</taxon>
        <taxon>Embryophyta</taxon>
        <taxon>Tracheophyta</taxon>
        <taxon>Spermatophyta</taxon>
        <taxon>Magnoliopsida</taxon>
        <taxon>eudicotyledons</taxon>
        <taxon>Gunneridae</taxon>
        <taxon>Pentapetalae</taxon>
        <taxon>rosids</taxon>
        <taxon>malvids</taxon>
        <taxon>Malvales</taxon>
        <taxon>Dipterocarpaceae</taxon>
        <taxon>Rubroshorea</taxon>
    </lineage>
</organism>
<evidence type="ECO:0000256" key="1">
    <source>
        <dbReference type="SAM" id="MobiDB-lite"/>
    </source>
</evidence>
<dbReference type="AlphaFoldDB" id="A0AAV5MLA4"/>
<name>A0AAV5MLA4_9ROSI</name>
<comment type="caution">
    <text evidence="2">The sequence shown here is derived from an EMBL/GenBank/DDBJ whole genome shotgun (WGS) entry which is preliminary data.</text>
</comment>
<evidence type="ECO:0000313" key="3">
    <source>
        <dbReference type="Proteomes" id="UP001054252"/>
    </source>
</evidence>
<gene>
    <name evidence="2" type="ORF">SLEP1_g57449</name>
</gene>
<proteinExistence type="predicted"/>
<keyword evidence="3" id="KW-1185">Reference proteome</keyword>
<dbReference type="EMBL" id="BPVZ01000393">
    <property type="protein sequence ID" value="GKV50753.1"/>
    <property type="molecule type" value="Genomic_DNA"/>
</dbReference>